<comment type="caution">
    <text evidence="1">The sequence shown here is derived from an EMBL/GenBank/DDBJ whole genome shotgun (WGS) entry which is preliminary data.</text>
</comment>
<evidence type="ECO:0000313" key="1">
    <source>
        <dbReference type="EMBL" id="KAL1879334.1"/>
    </source>
</evidence>
<gene>
    <name evidence="1" type="ORF">VTK73DRAFT_7171</name>
</gene>
<dbReference type="EMBL" id="JAZHXJ010000044">
    <property type="protein sequence ID" value="KAL1879334.1"/>
    <property type="molecule type" value="Genomic_DNA"/>
</dbReference>
<name>A0ABR3XUT8_9PEZI</name>
<sequence length="769" mass="89472">MFAKSGLIVRSSEGLKLCSFLQGRMSLSVLHKRRAELEIYDFQHNDQRKIKWDDDRTWVSIKNPSEFLPKYKDYQEKKNEPIVYLHESLENPKDIVMAHCRQTYYEKEGRWDRLHLLKALKNWPYQYGILTTAPFVPSSERQGIENVANRKLPIFRVFLIAELGTRILSHLSDSFVNVSALGLSCWTGFYVVADSMIKWNVSSNDFNGCDAQPAGGQQRSLESIFMASLVRPEMTKDQTSRGDGNFSREFEGVYKLFKALHFRSPSIVNLHLHRLPFVTVEAVECILASLPNLLNLGIYQCPLLHFGCTGPLLALIEKYEKQSGYIHLDFFPRFHQGPNVSSRNGSFGVVWADPGINTTAGIVKLLCYSYYPKAWSLGMDLFDEAAAFRLWLEKCPMPSWTVVRVNEALKTYQVRRRIKDVSREWMKDLHDPAYERLADEIAAAMFSDDEEPSLVPEPVLARFCGNRGRSESRLGSWPRVYGWWSKHRNECVTCGSEAHILNMFFPYMKHGLCYGCRLIKALSKQDDHMRSWQKIAALKWLGNSPYTHQHRTLEAALSNSHWPHAAYFASKMDKICEFEKVHFQKAHSPDVLWHIDRASLARRFRREYEPHGPIDRRREDWQYTPIGGAPGMATVDLASRGLIYHLRFFTPRVEEQCMVEVLGGTPQASTWPLDRLGAAVFRKQCSYLETYIQHAPREVIESELERLNREAHQEIRNEQALWDELKARPNLTAQNRDKMRDAFLERNKHTRAYWKKHWVDVQRREQMWQ</sequence>
<evidence type="ECO:0000313" key="2">
    <source>
        <dbReference type="Proteomes" id="UP001586593"/>
    </source>
</evidence>
<accession>A0ABR3XUT8</accession>
<organism evidence="1 2">
    <name type="scientific">Phialemonium thermophilum</name>
    <dbReference type="NCBI Taxonomy" id="223376"/>
    <lineage>
        <taxon>Eukaryota</taxon>
        <taxon>Fungi</taxon>
        <taxon>Dikarya</taxon>
        <taxon>Ascomycota</taxon>
        <taxon>Pezizomycotina</taxon>
        <taxon>Sordariomycetes</taxon>
        <taxon>Sordariomycetidae</taxon>
        <taxon>Cephalothecales</taxon>
        <taxon>Cephalothecaceae</taxon>
        <taxon>Phialemonium</taxon>
    </lineage>
</organism>
<keyword evidence="2" id="KW-1185">Reference proteome</keyword>
<protein>
    <submittedName>
        <fullName evidence="1">Uncharacterized protein</fullName>
    </submittedName>
</protein>
<dbReference type="Proteomes" id="UP001586593">
    <property type="component" value="Unassembled WGS sequence"/>
</dbReference>
<proteinExistence type="predicted"/>
<reference evidence="1 2" key="1">
    <citation type="journal article" date="2024" name="Commun. Biol.">
        <title>Comparative genomic analysis of thermophilic fungi reveals convergent evolutionary adaptations and gene losses.</title>
        <authorList>
            <person name="Steindorff A.S."/>
            <person name="Aguilar-Pontes M.V."/>
            <person name="Robinson A.J."/>
            <person name="Andreopoulos B."/>
            <person name="LaButti K."/>
            <person name="Kuo A."/>
            <person name="Mondo S."/>
            <person name="Riley R."/>
            <person name="Otillar R."/>
            <person name="Haridas S."/>
            <person name="Lipzen A."/>
            <person name="Grimwood J."/>
            <person name="Schmutz J."/>
            <person name="Clum A."/>
            <person name="Reid I.D."/>
            <person name="Moisan M.C."/>
            <person name="Butler G."/>
            <person name="Nguyen T.T.M."/>
            <person name="Dewar K."/>
            <person name="Conant G."/>
            <person name="Drula E."/>
            <person name="Henrissat B."/>
            <person name="Hansel C."/>
            <person name="Singer S."/>
            <person name="Hutchinson M.I."/>
            <person name="de Vries R.P."/>
            <person name="Natvig D.O."/>
            <person name="Powell A.J."/>
            <person name="Tsang A."/>
            <person name="Grigoriev I.V."/>
        </authorList>
    </citation>
    <scope>NUCLEOTIDE SEQUENCE [LARGE SCALE GENOMIC DNA]</scope>
    <source>
        <strain evidence="1 2">ATCC 24622</strain>
    </source>
</reference>